<evidence type="ECO:0000313" key="7">
    <source>
        <dbReference type="Proteomes" id="UP001108240"/>
    </source>
</evidence>
<accession>A0A9J7XNS6</accession>
<dbReference type="PROSITE" id="PS50893">
    <property type="entry name" value="ABC_TRANSPORTER_2"/>
    <property type="match status" value="2"/>
</dbReference>
<organism evidence="6 7">
    <name type="scientific">Cyprinus carpio carpio</name>
    <dbReference type="NCBI Taxonomy" id="630221"/>
    <lineage>
        <taxon>Eukaryota</taxon>
        <taxon>Metazoa</taxon>
        <taxon>Chordata</taxon>
        <taxon>Craniata</taxon>
        <taxon>Vertebrata</taxon>
        <taxon>Euteleostomi</taxon>
        <taxon>Actinopterygii</taxon>
        <taxon>Neopterygii</taxon>
        <taxon>Teleostei</taxon>
        <taxon>Ostariophysi</taxon>
        <taxon>Cypriniformes</taxon>
        <taxon>Cyprinidae</taxon>
        <taxon>Cyprininae</taxon>
        <taxon>Cyprinus</taxon>
    </lineage>
</organism>
<keyword evidence="2" id="KW-0547">Nucleotide-binding</keyword>
<protein>
    <submittedName>
        <fullName evidence="6">ATP-binding cassette, sub-family F (GCN20), member 1</fullName>
    </submittedName>
</protein>
<feature type="compositionally biased region" description="Acidic residues" evidence="4">
    <location>
        <begin position="241"/>
        <end position="254"/>
    </location>
</feature>
<dbReference type="InterPro" id="IPR003439">
    <property type="entry name" value="ABC_transporter-like_ATP-bd"/>
</dbReference>
<dbReference type="PANTHER" id="PTHR19211">
    <property type="entry name" value="ATP-BINDING TRANSPORT PROTEIN-RELATED"/>
    <property type="match status" value="1"/>
</dbReference>
<evidence type="ECO:0000256" key="2">
    <source>
        <dbReference type="ARBA" id="ARBA00022741"/>
    </source>
</evidence>
<dbReference type="PANTHER" id="PTHR19211:SF14">
    <property type="entry name" value="ATP-BINDING CASSETTE SUB-FAMILY F MEMBER 1"/>
    <property type="match status" value="1"/>
</dbReference>
<reference evidence="6" key="1">
    <citation type="submission" date="2025-08" db="UniProtKB">
        <authorList>
            <consortium name="Ensembl"/>
        </authorList>
    </citation>
    <scope>IDENTIFICATION</scope>
</reference>
<dbReference type="AlphaFoldDB" id="A0A9J7XNS6"/>
<keyword evidence="3" id="KW-0067">ATP-binding</keyword>
<feature type="compositionally biased region" description="Basic residues" evidence="4">
    <location>
        <begin position="62"/>
        <end position="72"/>
    </location>
</feature>
<evidence type="ECO:0000313" key="6">
    <source>
        <dbReference type="Ensembl" id="ENSCCRP00000108398.1"/>
    </source>
</evidence>
<feature type="domain" description="ABC transporter" evidence="5">
    <location>
        <begin position="652"/>
        <end position="859"/>
    </location>
</feature>
<feature type="compositionally biased region" description="Basic residues" evidence="4">
    <location>
        <begin position="22"/>
        <end position="34"/>
    </location>
</feature>
<dbReference type="Proteomes" id="UP001108240">
    <property type="component" value="Unplaced"/>
</dbReference>
<feature type="region of interest" description="Disordered" evidence="4">
    <location>
        <begin position="1"/>
        <end position="294"/>
    </location>
</feature>
<dbReference type="Pfam" id="PF00005">
    <property type="entry name" value="ABC_tran"/>
    <property type="match status" value="2"/>
</dbReference>
<evidence type="ECO:0000256" key="4">
    <source>
        <dbReference type="SAM" id="MobiDB-lite"/>
    </source>
</evidence>
<evidence type="ECO:0000259" key="5">
    <source>
        <dbReference type="PROSITE" id="PS50893"/>
    </source>
</evidence>
<dbReference type="Gene3D" id="3.40.50.300">
    <property type="entry name" value="P-loop containing nucleotide triphosphate hydrolases"/>
    <property type="match status" value="2"/>
</dbReference>
<dbReference type="GeneTree" id="ENSGT00940000158329"/>
<feature type="compositionally biased region" description="Basic and acidic residues" evidence="4">
    <location>
        <begin position="616"/>
        <end position="627"/>
    </location>
</feature>
<feature type="compositionally biased region" description="Acidic residues" evidence="4">
    <location>
        <begin position="97"/>
        <end position="106"/>
    </location>
</feature>
<dbReference type="Ensembl" id="ENSCCRT00000113081.1">
    <property type="protein sequence ID" value="ENSCCRP00000108398.1"/>
    <property type="gene ID" value="ENSCCRG00000063472.1"/>
</dbReference>
<keyword evidence="7" id="KW-1185">Reference proteome</keyword>
<evidence type="ECO:0000256" key="3">
    <source>
        <dbReference type="ARBA" id="ARBA00022840"/>
    </source>
</evidence>
<dbReference type="FunFam" id="3.40.50.300:FF:001092">
    <property type="entry name" value="ATP-binding cassette sub-family F member 2"/>
    <property type="match status" value="1"/>
</dbReference>
<dbReference type="GO" id="GO:0005524">
    <property type="term" value="F:ATP binding"/>
    <property type="evidence" value="ECO:0007669"/>
    <property type="project" value="UniProtKB-KW"/>
</dbReference>
<keyword evidence="1" id="KW-0677">Repeat</keyword>
<name>A0A9J7XNS6_CYPCA</name>
<feature type="compositionally biased region" description="Acidic residues" evidence="4">
    <location>
        <begin position="131"/>
        <end position="144"/>
    </location>
</feature>
<proteinExistence type="predicted"/>
<feature type="compositionally biased region" description="Basic and acidic residues" evidence="4">
    <location>
        <begin position="145"/>
        <end position="176"/>
    </location>
</feature>
<feature type="compositionally biased region" description="Basic and acidic residues" evidence="4">
    <location>
        <begin position="267"/>
        <end position="276"/>
    </location>
</feature>
<dbReference type="PROSITE" id="PS00211">
    <property type="entry name" value="ABC_TRANSPORTER_1"/>
    <property type="match status" value="2"/>
</dbReference>
<dbReference type="SMART" id="SM00382">
    <property type="entry name" value="AAA"/>
    <property type="match status" value="2"/>
</dbReference>
<dbReference type="InterPro" id="IPR017871">
    <property type="entry name" value="ABC_transporter-like_CS"/>
</dbReference>
<dbReference type="CDD" id="cd03221">
    <property type="entry name" value="ABCF_EF-3"/>
    <property type="match status" value="1"/>
</dbReference>
<evidence type="ECO:0000256" key="1">
    <source>
        <dbReference type="ARBA" id="ARBA00022737"/>
    </source>
</evidence>
<dbReference type="GO" id="GO:0016887">
    <property type="term" value="F:ATP hydrolysis activity"/>
    <property type="evidence" value="ECO:0007669"/>
    <property type="project" value="InterPro"/>
</dbReference>
<feature type="compositionally biased region" description="Basic and acidic residues" evidence="4">
    <location>
        <begin position="184"/>
        <end position="194"/>
    </location>
</feature>
<feature type="region of interest" description="Disordered" evidence="4">
    <location>
        <begin position="586"/>
        <end position="627"/>
    </location>
</feature>
<sequence length="863" mass="98094">MPKKSKEVAEWEGDEEPQTDKHVKKGKKDKRGKKTFFEELTSDTKPEKLEQPPVKEAQGKQPQKKKKDRRKGKPGDDEDDDEAEVMQRLKKLSVQPSDEDEEEEEVVAPVKGGKKKKGGNIFAALSQGKSDDDEEDAGDDDDVDEKPQSKKSSKEVERVTKGKKKDMVKPKIIKEASEDEKDEEMEKKDENEKKGGKKGKKAAAKPSKEEDEIEEKEPEKSQKKGQKEQPKKGKPARPPPSDDEEEEEKSDDNDTMMSAEDALAAEQAKEKQKDDPCANLSKKEKKKNKKRMEYERQVASLRAQDNIEGDFSVSQAELSSRQAMLENASDIKLERFSISAHGKELFVNADLLIVAGRRYGLVGPNGKGKTTLLKHIANRALSIPPNIDVLLCEQEVVADDTPAVQAVLKADTRRLKLLEEERQLQSRLEKGDDGVSERLDKVYEELRVIGAASAEAKARRILAGLSFTPEMQNRPTKKFSGGWRMRVSLARALFMEPTLLMLDEPTNHLDLNAVIWLNNYLQSWKKTLLIVSHDQSFLDDVCTDIIHLDNQKLYYYRGNYLTFKKMYVQKQKELLKQYEKQEKKLKDLKAGGKSTKQAEKQTKEALTRKQQKGKKTQHEEESREATELLKRPREYTVKFTFPNPPPLSPPILGLYSVDFGYERQKPLFKSVDFGIDMESRICIVGPNGVGKSTLLLLLTGKLNPTKGEMRKNHRLKVGFFNQQYADQLNMEESPTEYLQRNFNLQYQDARKCLGRFGLESHAHTILISKLSGGQKARVVFAELACRQPDVLILVRSKGFKCLNLIKISTLTFSFHTNVQDEPTNNLDIESIDALSEAINEYKGGMFFFFPFILFVALNDLVCM</sequence>
<dbReference type="InterPro" id="IPR003593">
    <property type="entry name" value="AAA+_ATPase"/>
</dbReference>
<reference evidence="6" key="2">
    <citation type="submission" date="2025-09" db="UniProtKB">
        <authorList>
            <consortium name="Ensembl"/>
        </authorList>
    </citation>
    <scope>IDENTIFICATION</scope>
</reference>
<dbReference type="SUPFAM" id="SSF52540">
    <property type="entry name" value="P-loop containing nucleoside triphosphate hydrolases"/>
    <property type="match status" value="2"/>
</dbReference>
<dbReference type="FunFam" id="3.40.50.300:FF:000472">
    <property type="entry name" value="ATP-binding cassette, sub-family F (GCN20), member 1"/>
    <property type="match status" value="1"/>
</dbReference>
<feature type="domain" description="ABC transporter" evidence="5">
    <location>
        <begin position="331"/>
        <end position="575"/>
    </location>
</feature>
<dbReference type="InterPro" id="IPR027417">
    <property type="entry name" value="P-loop_NTPase"/>
</dbReference>
<feature type="compositionally biased region" description="Basic and acidic residues" evidence="4">
    <location>
        <begin position="217"/>
        <end position="231"/>
    </location>
</feature>
<dbReference type="InterPro" id="IPR050611">
    <property type="entry name" value="ABCF"/>
</dbReference>
<feature type="compositionally biased region" description="Basic and acidic residues" evidence="4">
    <location>
        <begin position="586"/>
        <end position="607"/>
    </location>
</feature>